<sequence>MLFAQRNYVGHQLQSDKLTVETNDGTIDFIPYTSYSMEVKFTPKSGDHDNEASLDAVILPPQKIQAAFDEGDKALEYGIDKGISVRIKKAPFGITFFYESQKILEESAGYFNADTLKGFRFQIEDGEHIYGAGERAMTLDRKGHRFPLYNRAHYGYEDYSEQMNFGLPLVLSSNNYALLMDNPQVGFLDIAKTRKNELSFELIGGRMSYFVIAGPSMKEVTQNYVNMTGYQPMPPRWALGNFASRFGYRSQEEVMNVVKKFREQNIPLDAIVLDLYWFGPEVQGFMGNLDWDSAAFPSPQQMIDELDNMGVKTVLITEPFILTSSSTWDDAVAKKVLGTDKDGHPFVFNFFFGETGLVDIWKPEAKDWFWQFYKKQIDLGVAGWWGDLGEPEVHPKELQHVNGSADEVHNAYGHEWAKTLFNKYSEEYEEERPFFLMRSGFAGSQRFGMFPWSGDVNRTFGGLRAQPNIALTMGMSGLGYMSSDLGGFANGGQTQKDVEELYARWLQYGVFQPIFRPHAQEDIPSEAIFFEGETREYAEAAIQLRYKLLPYIYTLAYENHTKGTPLMRPLMYLEEENKKLLNYSDAYLFGNNFLVAPVLKKGQKSMKVYLPKGNTWFDFYTGKAYKGGQSIQVDLTMDHIPVFVRGFVPMLPLIQHTEAYKLDEMEVHYYNDPMVKNQTSEVYDDDGRTKGAYEKGQYMLIKMQAVQKGKKRLSMLLSKEGGEYVGKPQAQKITLMIHNWTKAPKSVKVNNNSLSREEYEYHEDKNMITIKTTWEEGDLEVSIK</sequence>
<dbReference type="InterPro" id="IPR017853">
    <property type="entry name" value="GH"/>
</dbReference>
<accession>A0ABP9DCX2</accession>
<evidence type="ECO:0000259" key="3">
    <source>
        <dbReference type="Pfam" id="PF01055"/>
    </source>
</evidence>
<dbReference type="Pfam" id="PF21365">
    <property type="entry name" value="Glyco_hydro_31_3rd"/>
    <property type="match status" value="1"/>
</dbReference>
<dbReference type="PANTHER" id="PTHR43863:SF2">
    <property type="entry name" value="MALTASE-GLUCOAMYLASE"/>
    <property type="match status" value="1"/>
</dbReference>
<evidence type="ECO:0000313" key="8">
    <source>
        <dbReference type="Proteomes" id="UP001500298"/>
    </source>
</evidence>
<feature type="domain" description="Glycoside hydrolase family 31 N-terminal" evidence="4">
    <location>
        <begin position="57"/>
        <end position="187"/>
    </location>
</feature>
<evidence type="ECO:0000256" key="2">
    <source>
        <dbReference type="RuleBase" id="RU361185"/>
    </source>
</evidence>
<dbReference type="Proteomes" id="UP001500298">
    <property type="component" value="Unassembled WGS sequence"/>
</dbReference>
<reference evidence="8" key="1">
    <citation type="journal article" date="2019" name="Int. J. Syst. Evol. Microbiol.">
        <title>The Global Catalogue of Microorganisms (GCM) 10K type strain sequencing project: providing services to taxonomists for standard genome sequencing and annotation.</title>
        <authorList>
            <consortium name="The Broad Institute Genomics Platform"/>
            <consortium name="The Broad Institute Genome Sequencing Center for Infectious Disease"/>
            <person name="Wu L."/>
            <person name="Ma J."/>
        </authorList>
    </citation>
    <scope>NUCLEOTIDE SEQUENCE [LARGE SCALE GENOMIC DNA]</scope>
    <source>
        <strain evidence="8">JCM 18326</strain>
    </source>
</reference>
<feature type="domain" description="DUF5110" evidence="5">
    <location>
        <begin position="665"/>
        <end position="739"/>
    </location>
</feature>
<evidence type="ECO:0000259" key="6">
    <source>
        <dbReference type="Pfam" id="PF21365"/>
    </source>
</evidence>
<dbReference type="CDD" id="cd14752">
    <property type="entry name" value="GH31_N"/>
    <property type="match status" value="1"/>
</dbReference>
<comment type="similarity">
    <text evidence="1 2">Belongs to the glycosyl hydrolase 31 family.</text>
</comment>
<dbReference type="InterPro" id="IPR000322">
    <property type="entry name" value="Glyco_hydro_31_TIM"/>
</dbReference>
<dbReference type="InterPro" id="IPR011013">
    <property type="entry name" value="Gal_mutarotase_sf_dom"/>
</dbReference>
<dbReference type="InterPro" id="IPR051816">
    <property type="entry name" value="Glycosyl_Hydrolase_31"/>
</dbReference>
<keyword evidence="2 7" id="KW-0378">Hydrolase</keyword>
<evidence type="ECO:0000313" key="7">
    <source>
        <dbReference type="EMBL" id="GAA4831261.1"/>
    </source>
</evidence>
<dbReference type="SUPFAM" id="SSF74650">
    <property type="entry name" value="Galactose mutarotase-like"/>
    <property type="match status" value="1"/>
</dbReference>
<dbReference type="InterPro" id="IPR013780">
    <property type="entry name" value="Glyco_hydro_b"/>
</dbReference>
<dbReference type="SUPFAM" id="SSF51011">
    <property type="entry name" value="Glycosyl hydrolase domain"/>
    <property type="match status" value="1"/>
</dbReference>
<dbReference type="Pfam" id="PF01055">
    <property type="entry name" value="Glyco_hydro_31_2nd"/>
    <property type="match status" value="1"/>
</dbReference>
<dbReference type="Pfam" id="PF13802">
    <property type="entry name" value="Gal_mutarotas_2"/>
    <property type="match status" value="1"/>
</dbReference>
<organism evidence="7 8">
    <name type="scientific">Algivirga pacifica</name>
    <dbReference type="NCBI Taxonomy" id="1162670"/>
    <lineage>
        <taxon>Bacteria</taxon>
        <taxon>Pseudomonadati</taxon>
        <taxon>Bacteroidota</taxon>
        <taxon>Cytophagia</taxon>
        <taxon>Cytophagales</taxon>
        <taxon>Flammeovirgaceae</taxon>
        <taxon>Algivirga</taxon>
    </lineage>
</organism>
<feature type="domain" description="Glycoside hydrolase family 31 TIM barrel" evidence="3">
    <location>
        <begin position="232"/>
        <end position="555"/>
    </location>
</feature>
<evidence type="ECO:0000256" key="1">
    <source>
        <dbReference type="ARBA" id="ARBA00007806"/>
    </source>
</evidence>
<comment type="caution">
    <text evidence="7">The sequence shown here is derived from an EMBL/GenBank/DDBJ whole genome shotgun (WGS) entry which is preliminary data.</text>
</comment>
<keyword evidence="8" id="KW-1185">Reference proteome</keyword>
<dbReference type="Gene3D" id="2.60.40.1760">
    <property type="entry name" value="glycosyl hydrolase (family 31)"/>
    <property type="match status" value="1"/>
</dbReference>
<dbReference type="SUPFAM" id="SSF51445">
    <property type="entry name" value="(Trans)glycosidases"/>
    <property type="match status" value="1"/>
</dbReference>
<dbReference type="InterPro" id="IPR048395">
    <property type="entry name" value="Glyco_hydro_31_C"/>
</dbReference>
<dbReference type="Pfam" id="PF17137">
    <property type="entry name" value="DUF5110"/>
    <property type="match status" value="1"/>
</dbReference>
<dbReference type="InterPro" id="IPR025887">
    <property type="entry name" value="Glyco_hydro_31_N_dom"/>
</dbReference>
<dbReference type="Gene3D" id="3.20.20.80">
    <property type="entry name" value="Glycosidases"/>
    <property type="match status" value="1"/>
</dbReference>
<dbReference type="InterPro" id="IPR033403">
    <property type="entry name" value="DUF5110"/>
</dbReference>
<keyword evidence="2" id="KW-0326">Glycosidase</keyword>
<dbReference type="EMBL" id="BAABJX010000024">
    <property type="protein sequence ID" value="GAA4831261.1"/>
    <property type="molecule type" value="Genomic_DNA"/>
</dbReference>
<feature type="domain" description="Glycosyl hydrolase family 31 C-terminal" evidence="6">
    <location>
        <begin position="563"/>
        <end position="646"/>
    </location>
</feature>
<evidence type="ECO:0000259" key="4">
    <source>
        <dbReference type="Pfam" id="PF13802"/>
    </source>
</evidence>
<gene>
    <name evidence="7" type="ORF">GCM10023331_15640</name>
</gene>
<name>A0ABP9DCX2_9BACT</name>
<dbReference type="Gene3D" id="2.60.40.1180">
    <property type="entry name" value="Golgi alpha-mannosidase II"/>
    <property type="match status" value="2"/>
</dbReference>
<evidence type="ECO:0000259" key="5">
    <source>
        <dbReference type="Pfam" id="PF17137"/>
    </source>
</evidence>
<protein>
    <submittedName>
        <fullName evidence="7">Glycoside hydrolase family 31 protein</fullName>
    </submittedName>
</protein>
<dbReference type="GO" id="GO:0016787">
    <property type="term" value="F:hydrolase activity"/>
    <property type="evidence" value="ECO:0007669"/>
    <property type="project" value="UniProtKB-KW"/>
</dbReference>
<dbReference type="PANTHER" id="PTHR43863">
    <property type="entry name" value="HYDROLASE, PUTATIVE (AFU_ORTHOLOGUE AFUA_1G03140)-RELATED"/>
    <property type="match status" value="1"/>
</dbReference>
<proteinExistence type="inferred from homology"/>